<evidence type="ECO:0000256" key="7">
    <source>
        <dbReference type="SAM" id="MobiDB-lite"/>
    </source>
</evidence>
<keyword evidence="6" id="KW-0175">Coiled coil</keyword>
<evidence type="ECO:0000256" key="3">
    <source>
        <dbReference type="ARBA" id="ARBA00022833"/>
    </source>
</evidence>
<evidence type="ECO:0000256" key="2">
    <source>
        <dbReference type="ARBA" id="ARBA00022771"/>
    </source>
</evidence>
<keyword evidence="3" id="KW-0862">Zinc</keyword>
<feature type="compositionally biased region" description="Pro residues" evidence="7">
    <location>
        <begin position="113"/>
        <end position="126"/>
    </location>
</feature>
<name>A0A315W0Q6_GAMAF</name>
<keyword evidence="4 5" id="KW-0238">DNA-binding</keyword>
<dbReference type="SUPFAM" id="SSF57716">
    <property type="entry name" value="Glucocorticoid receptor-like (DNA-binding domain)"/>
    <property type="match status" value="1"/>
</dbReference>
<dbReference type="GO" id="GO:0008270">
    <property type="term" value="F:zinc ion binding"/>
    <property type="evidence" value="ECO:0007669"/>
    <property type="project" value="UniProtKB-KW"/>
</dbReference>
<dbReference type="PROSITE" id="PS50950">
    <property type="entry name" value="ZF_THAP"/>
    <property type="match status" value="1"/>
</dbReference>
<dbReference type="SMART" id="SM00980">
    <property type="entry name" value="THAP"/>
    <property type="match status" value="1"/>
</dbReference>
<dbReference type="GO" id="GO:0003677">
    <property type="term" value="F:DNA binding"/>
    <property type="evidence" value="ECO:0007669"/>
    <property type="project" value="UniProtKB-UniRule"/>
</dbReference>
<evidence type="ECO:0000256" key="4">
    <source>
        <dbReference type="ARBA" id="ARBA00023125"/>
    </source>
</evidence>
<dbReference type="Proteomes" id="UP000250572">
    <property type="component" value="Unassembled WGS sequence"/>
</dbReference>
<keyword evidence="10" id="KW-1185">Reference proteome</keyword>
<dbReference type="SMART" id="SM00692">
    <property type="entry name" value="DM3"/>
    <property type="match status" value="1"/>
</dbReference>
<dbReference type="PANTHER" id="PTHR47696">
    <property type="entry name" value="THAP DOMAIN-CONTAINING PROTEIN 2"/>
    <property type="match status" value="1"/>
</dbReference>
<dbReference type="Pfam" id="PF05485">
    <property type="entry name" value="THAP"/>
    <property type="match status" value="1"/>
</dbReference>
<protein>
    <recommendedName>
        <fullName evidence="8">THAP-type domain-containing protein</fullName>
    </recommendedName>
</protein>
<proteinExistence type="predicted"/>
<dbReference type="PANTHER" id="PTHR47696:SF1">
    <property type="entry name" value="THAP DOMAIN-CONTAINING PROTEIN 2"/>
    <property type="match status" value="1"/>
</dbReference>
<feature type="region of interest" description="Disordered" evidence="7">
    <location>
        <begin position="87"/>
        <end position="126"/>
    </location>
</feature>
<feature type="coiled-coil region" evidence="6">
    <location>
        <begin position="165"/>
        <end position="192"/>
    </location>
</feature>
<accession>A0A315W0Q6</accession>
<dbReference type="STRING" id="33528.ENSGAFP00000026047"/>
<dbReference type="EMBL" id="NHOQ01000682">
    <property type="protein sequence ID" value="PWA29097.1"/>
    <property type="molecule type" value="Genomic_DNA"/>
</dbReference>
<evidence type="ECO:0000256" key="5">
    <source>
        <dbReference type="PROSITE-ProRule" id="PRU00309"/>
    </source>
</evidence>
<dbReference type="Gene3D" id="6.20.210.20">
    <property type="entry name" value="THAP domain"/>
    <property type="match status" value="1"/>
</dbReference>
<evidence type="ECO:0000313" key="9">
    <source>
        <dbReference type="EMBL" id="PWA29097.1"/>
    </source>
</evidence>
<comment type="caution">
    <text evidence="9">The sequence shown here is derived from an EMBL/GenBank/DDBJ whole genome shotgun (WGS) entry which is preliminary data.</text>
</comment>
<gene>
    <name evidence="9" type="ORF">CCH79_00006337</name>
</gene>
<keyword evidence="1" id="KW-0479">Metal-binding</keyword>
<evidence type="ECO:0000259" key="8">
    <source>
        <dbReference type="PROSITE" id="PS50950"/>
    </source>
</evidence>
<dbReference type="InterPro" id="IPR006612">
    <property type="entry name" value="THAP_Znf"/>
</dbReference>
<sequence>MPHSCAALDCTKRCTVQTRTSGVTFHRFPKETNLRKRWVKAIRRKGFSPNTSTRLCSEHFKQEDFDRTGQTVRLREGVVPSIFSFSTPPKKRRAAKTTKALLKKEESKKVASAPPPPKQEPPPCPDLPSQSVVTACLCLVVMLPCLILDHSYALPPSLGDLKVKLCEALERVESLEREMRNAKDRERRAKNALHVLVEDLKGKNLINEELKQRLELS</sequence>
<evidence type="ECO:0000256" key="6">
    <source>
        <dbReference type="SAM" id="Coils"/>
    </source>
</evidence>
<dbReference type="AlphaFoldDB" id="A0A315W0Q6"/>
<organism evidence="9 10">
    <name type="scientific">Gambusia affinis</name>
    <name type="common">Western mosquitofish</name>
    <name type="synonym">Heterandria affinis</name>
    <dbReference type="NCBI Taxonomy" id="33528"/>
    <lineage>
        <taxon>Eukaryota</taxon>
        <taxon>Metazoa</taxon>
        <taxon>Chordata</taxon>
        <taxon>Craniata</taxon>
        <taxon>Vertebrata</taxon>
        <taxon>Euteleostomi</taxon>
        <taxon>Actinopterygii</taxon>
        <taxon>Neopterygii</taxon>
        <taxon>Teleostei</taxon>
        <taxon>Neoteleostei</taxon>
        <taxon>Acanthomorphata</taxon>
        <taxon>Ovalentaria</taxon>
        <taxon>Atherinomorphae</taxon>
        <taxon>Cyprinodontiformes</taxon>
        <taxon>Poeciliidae</taxon>
        <taxon>Poeciliinae</taxon>
        <taxon>Gambusia</taxon>
    </lineage>
</organism>
<keyword evidence="2 5" id="KW-0863">Zinc-finger</keyword>
<evidence type="ECO:0000256" key="1">
    <source>
        <dbReference type="ARBA" id="ARBA00022723"/>
    </source>
</evidence>
<dbReference type="InterPro" id="IPR038441">
    <property type="entry name" value="THAP_Znf_sf"/>
</dbReference>
<feature type="domain" description="THAP-type" evidence="8">
    <location>
        <begin position="1"/>
        <end position="83"/>
    </location>
</feature>
<dbReference type="InterPro" id="IPR026521">
    <property type="entry name" value="THAP2"/>
</dbReference>
<reference evidence="9 10" key="1">
    <citation type="journal article" date="2018" name="G3 (Bethesda)">
        <title>A High-Quality Reference Genome for the Invasive Mosquitofish Gambusia affinis Using a Chicago Library.</title>
        <authorList>
            <person name="Hoffberg S.L."/>
            <person name="Troendle N.J."/>
            <person name="Glenn T.C."/>
            <person name="Mahmud O."/>
            <person name="Louha S."/>
            <person name="Chalopin D."/>
            <person name="Bennetzen J.L."/>
            <person name="Mauricio R."/>
        </authorList>
    </citation>
    <scope>NUCLEOTIDE SEQUENCE [LARGE SCALE GENOMIC DNA]</scope>
    <source>
        <strain evidence="9">NE01/NJP1002.9</strain>
        <tissue evidence="9">Muscle</tissue>
    </source>
</reference>
<evidence type="ECO:0000313" key="10">
    <source>
        <dbReference type="Proteomes" id="UP000250572"/>
    </source>
</evidence>